<dbReference type="Proteomes" id="UP000054928">
    <property type="component" value="Unassembled WGS sequence"/>
</dbReference>
<dbReference type="AlphaFoldDB" id="A0A0P1AAZ5"/>
<dbReference type="RefSeq" id="XP_024574291.1">
    <property type="nucleotide sequence ID" value="XM_024723300.1"/>
</dbReference>
<evidence type="ECO:0000313" key="2">
    <source>
        <dbReference type="Proteomes" id="UP000054928"/>
    </source>
</evidence>
<proteinExistence type="predicted"/>
<evidence type="ECO:0000313" key="1">
    <source>
        <dbReference type="EMBL" id="CEG37922.1"/>
    </source>
</evidence>
<accession>A0A0P1AAZ5</accession>
<keyword evidence="2" id="KW-1185">Reference proteome</keyword>
<dbReference type="GeneID" id="36401024"/>
<organism evidence="1 2">
    <name type="scientific">Plasmopara halstedii</name>
    <name type="common">Downy mildew of sunflower</name>
    <dbReference type="NCBI Taxonomy" id="4781"/>
    <lineage>
        <taxon>Eukaryota</taxon>
        <taxon>Sar</taxon>
        <taxon>Stramenopiles</taxon>
        <taxon>Oomycota</taxon>
        <taxon>Peronosporomycetes</taxon>
        <taxon>Peronosporales</taxon>
        <taxon>Peronosporaceae</taxon>
        <taxon>Plasmopara</taxon>
    </lineage>
</organism>
<dbReference type="EMBL" id="CCYD01000291">
    <property type="protein sequence ID" value="CEG37922.1"/>
    <property type="molecule type" value="Genomic_DNA"/>
</dbReference>
<reference evidence="2" key="1">
    <citation type="submission" date="2014-09" db="EMBL/GenBank/DDBJ databases">
        <authorList>
            <person name="Sharma Rahul"/>
            <person name="Thines Marco"/>
        </authorList>
    </citation>
    <scope>NUCLEOTIDE SEQUENCE [LARGE SCALE GENOMIC DNA]</scope>
</reference>
<protein>
    <submittedName>
        <fullName evidence="1">Uncharacterized protein</fullName>
    </submittedName>
</protein>
<sequence>MSNDLGTHGMNVGERPFPHEAQSVGLAIMKQLASEMYSFIAALPYLSSKKINILLLALKKVGTLQKCPRDGSQ</sequence>
<name>A0A0P1AAZ5_PLAHL</name>